<sequence>MHIRLVACAALTLSVAVPAVAADLTYETPSAPSAEQVSLAYDWSGFYLGAQGGYSWSQAKILGSDQDIDSGTSGLHAGYNFQSGNIVYGIENDFNYNFEKNDNANLEWDASGRARVGYAWDRTLFFATAGVAAGGGKVDIPAAGKKDGILIGWTAGGGIEHAVTDNILVRGEYRHSDFGNKDFGSTIGDVGATQDKVLFGTSYKF</sequence>
<evidence type="ECO:0000256" key="5">
    <source>
        <dbReference type="ARBA" id="ARBA00038306"/>
    </source>
</evidence>
<feature type="domain" description="Outer membrane protein beta-barrel" evidence="7">
    <location>
        <begin position="11"/>
        <end position="205"/>
    </location>
</feature>
<dbReference type="RefSeq" id="WP_062940773.1">
    <property type="nucleotide sequence ID" value="NZ_CP171844.1"/>
</dbReference>
<evidence type="ECO:0000256" key="6">
    <source>
        <dbReference type="SAM" id="SignalP"/>
    </source>
</evidence>
<keyword evidence="4" id="KW-0998">Cell outer membrane</keyword>
<comment type="subcellular location">
    <subcellularLocation>
        <location evidence="1">Cell outer membrane</location>
    </subcellularLocation>
</comment>
<evidence type="ECO:0000256" key="3">
    <source>
        <dbReference type="ARBA" id="ARBA00023136"/>
    </source>
</evidence>
<evidence type="ECO:0000313" key="8">
    <source>
        <dbReference type="EMBL" id="KZB02079.1"/>
    </source>
</evidence>
<name>A0A154INC6_RHILE</name>
<feature type="signal peptide" evidence="6">
    <location>
        <begin position="1"/>
        <end position="21"/>
    </location>
</feature>
<gene>
    <name evidence="8" type="ORF">A4A59_11855</name>
</gene>
<comment type="similarity">
    <text evidence="5">Belongs to the Omp25/RopB family.</text>
</comment>
<feature type="chain" id="PRO_5007596374" description="Outer membrane protein beta-barrel domain-containing protein" evidence="6">
    <location>
        <begin position="22"/>
        <end position="205"/>
    </location>
</feature>
<organism evidence="8">
    <name type="scientific">Rhizobium leguminosarum</name>
    <dbReference type="NCBI Taxonomy" id="384"/>
    <lineage>
        <taxon>Bacteria</taxon>
        <taxon>Pseudomonadati</taxon>
        <taxon>Pseudomonadota</taxon>
        <taxon>Alphaproteobacteria</taxon>
        <taxon>Hyphomicrobiales</taxon>
        <taxon>Rhizobiaceae</taxon>
        <taxon>Rhizobium/Agrobacterium group</taxon>
        <taxon>Rhizobium</taxon>
    </lineage>
</organism>
<evidence type="ECO:0000256" key="2">
    <source>
        <dbReference type="ARBA" id="ARBA00022729"/>
    </source>
</evidence>
<evidence type="ECO:0000256" key="4">
    <source>
        <dbReference type="ARBA" id="ARBA00023237"/>
    </source>
</evidence>
<dbReference type="GO" id="GO:0009279">
    <property type="term" value="C:cell outer membrane"/>
    <property type="evidence" value="ECO:0007669"/>
    <property type="project" value="UniProtKB-SubCell"/>
</dbReference>
<evidence type="ECO:0000256" key="1">
    <source>
        <dbReference type="ARBA" id="ARBA00004442"/>
    </source>
</evidence>
<dbReference type="PANTHER" id="PTHR34001">
    <property type="entry name" value="BLL7405 PROTEIN"/>
    <property type="match status" value="1"/>
</dbReference>
<keyword evidence="3" id="KW-0472">Membrane</keyword>
<dbReference type="EMBL" id="LVYU01000077">
    <property type="protein sequence ID" value="KZB02079.1"/>
    <property type="molecule type" value="Genomic_DNA"/>
</dbReference>
<dbReference type="InterPro" id="IPR011250">
    <property type="entry name" value="OMP/PagP_B-barrel"/>
</dbReference>
<dbReference type="InterPro" id="IPR051692">
    <property type="entry name" value="OMP-like"/>
</dbReference>
<protein>
    <recommendedName>
        <fullName evidence="7">Outer membrane protein beta-barrel domain-containing protein</fullName>
    </recommendedName>
</protein>
<reference evidence="8" key="1">
    <citation type="submission" date="2016-03" db="EMBL/GenBank/DDBJ databases">
        <title>Microsymbionts genomes from the relict species Vavilovia formosa.</title>
        <authorList>
            <person name="Chirak E."/>
            <person name="Kimeklis A."/>
            <person name="Kopat V."/>
            <person name="Andronov E."/>
        </authorList>
    </citation>
    <scope>NUCLEOTIDE SEQUENCE [LARGE SCALE GENOMIC DNA]</scope>
    <source>
        <strain evidence="8">Vaf12</strain>
    </source>
</reference>
<proteinExistence type="inferred from homology"/>
<accession>A0A154INC6</accession>
<dbReference type="PANTHER" id="PTHR34001:SF3">
    <property type="entry name" value="BLL7405 PROTEIN"/>
    <property type="match status" value="1"/>
</dbReference>
<evidence type="ECO:0000259" key="7">
    <source>
        <dbReference type="Pfam" id="PF13505"/>
    </source>
</evidence>
<comment type="caution">
    <text evidence="8">The sequence shown here is derived from an EMBL/GenBank/DDBJ whole genome shotgun (WGS) entry which is preliminary data.</text>
</comment>
<dbReference type="InterPro" id="IPR027385">
    <property type="entry name" value="Beta-barrel_OMP"/>
</dbReference>
<keyword evidence="2 6" id="KW-0732">Signal</keyword>
<dbReference type="SUPFAM" id="SSF56925">
    <property type="entry name" value="OMPA-like"/>
    <property type="match status" value="1"/>
</dbReference>
<dbReference type="AlphaFoldDB" id="A0A154INC6"/>
<dbReference type="Pfam" id="PF13505">
    <property type="entry name" value="OMP_b-brl"/>
    <property type="match status" value="1"/>
</dbReference>
<dbReference type="Gene3D" id="2.40.160.20">
    <property type="match status" value="1"/>
</dbReference>